<evidence type="ECO:0000313" key="1">
    <source>
        <dbReference type="EMBL" id="CAF1501551.1"/>
    </source>
</evidence>
<gene>
    <name evidence="1" type="ORF">CJN711_LOCUS27274</name>
</gene>
<evidence type="ECO:0000313" key="2">
    <source>
        <dbReference type="Proteomes" id="UP000663855"/>
    </source>
</evidence>
<dbReference type="Proteomes" id="UP000663855">
    <property type="component" value="Unassembled WGS sequence"/>
</dbReference>
<sequence length="51" mass="6069">LLLCLILQRLEQWLIINLYKWVHDVLLWVQITTLRFSICLNVCSQQSTAII</sequence>
<proteinExistence type="predicted"/>
<dbReference type="EMBL" id="CAJNOV010012913">
    <property type="protein sequence ID" value="CAF1501551.1"/>
    <property type="molecule type" value="Genomic_DNA"/>
</dbReference>
<comment type="caution">
    <text evidence="1">The sequence shown here is derived from an EMBL/GenBank/DDBJ whole genome shotgun (WGS) entry which is preliminary data.</text>
</comment>
<dbReference type="AlphaFoldDB" id="A0A815TBL1"/>
<organism evidence="1 2">
    <name type="scientific">Rotaria magnacalcarata</name>
    <dbReference type="NCBI Taxonomy" id="392030"/>
    <lineage>
        <taxon>Eukaryota</taxon>
        <taxon>Metazoa</taxon>
        <taxon>Spiralia</taxon>
        <taxon>Gnathifera</taxon>
        <taxon>Rotifera</taxon>
        <taxon>Eurotatoria</taxon>
        <taxon>Bdelloidea</taxon>
        <taxon>Philodinida</taxon>
        <taxon>Philodinidae</taxon>
        <taxon>Rotaria</taxon>
    </lineage>
</organism>
<protein>
    <submittedName>
        <fullName evidence="1">Uncharacterized protein</fullName>
    </submittedName>
</protein>
<feature type="non-terminal residue" evidence="1">
    <location>
        <position position="1"/>
    </location>
</feature>
<reference evidence="1" key="1">
    <citation type="submission" date="2021-02" db="EMBL/GenBank/DDBJ databases">
        <authorList>
            <person name="Nowell W R."/>
        </authorList>
    </citation>
    <scope>NUCLEOTIDE SEQUENCE</scope>
</reference>
<name>A0A815TBL1_9BILA</name>
<accession>A0A815TBL1</accession>